<name>A0ABU5DUE5_9BURK</name>
<reference evidence="2 3" key="1">
    <citation type="submission" date="2023-11" db="EMBL/GenBank/DDBJ databases">
        <title>Paucibacter sp. nov., isolated from fresh soil in Korea.</title>
        <authorList>
            <person name="Le N.T.T."/>
        </authorList>
    </citation>
    <scope>NUCLEOTIDE SEQUENCE [LARGE SCALE GENOMIC DNA]</scope>
    <source>
        <strain evidence="2 3">R3-3</strain>
    </source>
</reference>
<gene>
    <name evidence="2" type="ORF">SNE35_31360</name>
</gene>
<evidence type="ECO:0000313" key="3">
    <source>
        <dbReference type="Proteomes" id="UP001285263"/>
    </source>
</evidence>
<feature type="transmembrane region" description="Helical" evidence="1">
    <location>
        <begin position="94"/>
        <end position="113"/>
    </location>
</feature>
<feature type="transmembrane region" description="Helical" evidence="1">
    <location>
        <begin position="65"/>
        <end position="82"/>
    </location>
</feature>
<evidence type="ECO:0000256" key="1">
    <source>
        <dbReference type="SAM" id="Phobius"/>
    </source>
</evidence>
<accession>A0ABU5DUE5</accession>
<keyword evidence="3" id="KW-1185">Reference proteome</keyword>
<proteinExistence type="predicted"/>
<protein>
    <submittedName>
        <fullName evidence="2">Uncharacterized protein</fullName>
    </submittedName>
</protein>
<comment type="caution">
    <text evidence="2">The sequence shown here is derived from an EMBL/GenBank/DDBJ whole genome shotgun (WGS) entry which is preliminary data.</text>
</comment>
<organism evidence="2 3">
    <name type="scientific">Roseateles agri</name>
    <dbReference type="NCBI Taxonomy" id="3098619"/>
    <lineage>
        <taxon>Bacteria</taxon>
        <taxon>Pseudomonadati</taxon>
        <taxon>Pseudomonadota</taxon>
        <taxon>Betaproteobacteria</taxon>
        <taxon>Burkholderiales</taxon>
        <taxon>Sphaerotilaceae</taxon>
        <taxon>Roseateles</taxon>
    </lineage>
</organism>
<feature type="transmembrane region" description="Helical" evidence="1">
    <location>
        <begin position="6"/>
        <end position="29"/>
    </location>
</feature>
<dbReference type="RefSeq" id="WP_320427004.1">
    <property type="nucleotide sequence ID" value="NZ_JAXCLA010000013.1"/>
</dbReference>
<keyword evidence="1" id="KW-0812">Transmembrane</keyword>
<dbReference type="EMBL" id="JAXCLA010000013">
    <property type="protein sequence ID" value="MDY0749037.1"/>
    <property type="molecule type" value="Genomic_DNA"/>
</dbReference>
<sequence length="161" mass="17236">MFGLANLGVIHTIFSMIALMAGTVCVLLDREIDPGTPAGRTFIRTTALTCVTALGAFRHGSFGKSHVLALATLCVLGIASLAGNKRMFGKAAPYVAAVSYSLSFFLHLVPRLAETFTCIPIGAPLFASAEDPLLRKTVGALFVLFLVCVAMQLRRLHFELH</sequence>
<keyword evidence="1" id="KW-0472">Membrane</keyword>
<evidence type="ECO:0000313" key="2">
    <source>
        <dbReference type="EMBL" id="MDY0749037.1"/>
    </source>
</evidence>
<dbReference type="Proteomes" id="UP001285263">
    <property type="component" value="Unassembled WGS sequence"/>
</dbReference>
<feature type="transmembrane region" description="Helical" evidence="1">
    <location>
        <begin position="133"/>
        <end position="153"/>
    </location>
</feature>
<keyword evidence="1" id="KW-1133">Transmembrane helix</keyword>